<protein>
    <submittedName>
        <fullName evidence="2">Uncharacterized protein</fullName>
    </submittedName>
</protein>
<gene>
    <name evidence="2" type="ORF">Tci_839211</name>
</gene>
<proteinExistence type="predicted"/>
<feature type="compositionally biased region" description="Basic and acidic residues" evidence="1">
    <location>
        <begin position="43"/>
        <end position="53"/>
    </location>
</feature>
<name>A0A699QKZ7_TANCI</name>
<feature type="compositionally biased region" description="Acidic residues" evidence="1">
    <location>
        <begin position="54"/>
        <end position="64"/>
    </location>
</feature>
<dbReference type="AlphaFoldDB" id="A0A699QKZ7"/>
<sequence>SVEDQELVVNEAMNDGDVSNDNVGNRKRCCDKRMVEKLMCDNAKTNDTDIGEERDADEDDKFVE</sequence>
<accession>A0A699QKZ7</accession>
<evidence type="ECO:0000256" key="1">
    <source>
        <dbReference type="SAM" id="MobiDB-lite"/>
    </source>
</evidence>
<evidence type="ECO:0000313" key="2">
    <source>
        <dbReference type="EMBL" id="GFC67241.1"/>
    </source>
</evidence>
<feature type="region of interest" description="Disordered" evidence="1">
    <location>
        <begin position="43"/>
        <end position="64"/>
    </location>
</feature>
<dbReference type="EMBL" id="BKCJ011014647">
    <property type="protein sequence ID" value="GFC67241.1"/>
    <property type="molecule type" value="Genomic_DNA"/>
</dbReference>
<comment type="caution">
    <text evidence="2">The sequence shown here is derived from an EMBL/GenBank/DDBJ whole genome shotgun (WGS) entry which is preliminary data.</text>
</comment>
<organism evidence="2">
    <name type="scientific">Tanacetum cinerariifolium</name>
    <name type="common">Dalmatian daisy</name>
    <name type="synonym">Chrysanthemum cinerariifolium</name>
    <dbReference type="NCBI Taxonomy" id="118510"/>
    <lineage>
        <taxon>Eukaryota</taxon>
        <taxon>Viridiplantae</taxon>
        <taxon>Streptophyta</taxon>
        <taxon>Embryophyta</taxon>
        <taxon>Tracheophyta</taxon>
        <taxon>Spermatophyta</taxon>
        <taxon>Magnoliopsida</taxon>
        <taxon>eudicotyledons</taxon>
        <taxon>Gunneridae</taxon>
        <taxon>Pentapetalae</taxon>
        <taxon>asterids</taxon>
        <taxon>campanulids</taxon>
        <taxon>Asterales</taxon>
        <taxon>Asteraceae</taxon>
        <taxon>Asteroideae</taxon>
        <taxon>Anthemideae</taxon>
        <taxon>Anthemidinae</taxon>
        <taxon>Tanacetum</taxon>
    </lineage>
</organism>
<reference evidence="2" key="1">
    <citation type="journal article" date="2019" name="Sci. Rep.">
        <title>Draft genome of Tanacetum cinerariifolium, the natural source of mosquito coil.</title>
        <authorList>
            <person name="Yamashiro T."/>
            <person name="Shiraishi A."/>
            <person name="Satake H."/>
            <person name="Nakayama K."/>
        </authorList>
    </citation>
    <scope>NUCLEOTIDE SEQUENCE</scope>
</reference>
<feature type="non-terminal residue" evidence="2">
    <location>
        <position position="1"/>
    </location>
</feature>